<keyword evidence="10" id="KW-1185">Reference proteome</keyword>
<dbReference type="Pfam" id="PF01996">
    <property type="entry name" value="F420_ligase"/>
    <property type="match status" value="1"/>
</dbReference>
<gene>
    <name evidence="9" type="ORF">Mag101_11140</name>
</gene>
<dbReference type="PANTHER" id="PTHR47917">
    <property type="match status" value="1"/>
</dbReference>
<dbReference type="OrthoDB" id="9788295at2"/>
<dbReference type="Gene3D" id="3.90.1660.10">
    <property type="entry name" value="CofE-like domain"/>
    <property type="match status" value="1"/>
</dbReference>
<evidence type="ECO:0000256" key="4">
    <source>
        <dbReference type="ARBA" id="ARBA00022842"/>
    </source>
</evidence>
<evidence type="ECO:0000256" key="3">
    <source>
        <dbReference type="ARBA" id="ARBA00022741"/>
    </source>
</evidence>
<evidence type="ECO:0000256" key="1">
    <source>
        <dbReference type="ARBA" id="ARBA00022598"/>
    </source>
</evidence>
<keyword evidence="5" id="KW-0630">Potassium</keyword>
<dbReference type="NCBIfam" id="TIGR01916">
    <property type="entry name" value="F420_cofE"/>
    <property type="match status" value="1"/>
</dbReference>
<proteinExistence type="predicted"/>
<reference evidence="9" key="1">
    <citation type="submission" date="2017-02" db="EMBL/GenBank/DDBJ databases">
        <title>Genome of Microbulbifer agarilyticus GP101.</title>
        <authorList>
            <person name="Jung J."/>
            <person name="Bae S.S."/>
            <person name="Baek K."/>
        </authorList>
    </citation>
    <scope>NUCLEOTIDE SEQUENCE [LARGE SCALE GENOMIC DNA]</scope>
    <source>
        <strain evidence="9">GP101</strain>
    </source>
</reference>
<sequence>MVQRMELIALPDFPLVEPGDDLAVLVRRSLRLADISLVDGDVLVLAQKVFSKAENRYAYLNQVQITPEARKLADKTDKDPRLVQLILDESVEVLRHRPGAIIVEHRLGYVHANAGIDQSNIESNLADERVLLLPEDPDRSAAALRSNLRAASGVEVAVIMNDSAGRAWRNGTIGFAIGTAGLQPVMDLVGRNDLFGRALETTTVAVADELAAAASFLMGQAAEAVPAVLIRGANLPQAELGSGSLIRERSQDLFR</sequence>
<dbReference type="SUPFAM" id="SSF144010">
    <property type="entry name" value="CofE-like"/>
    <property type="match status" value="1"/>
</dbReference>
<dbReference type="Proteomes" id="UP000188219">
    <property type="component" value="Chromosome"/>
</dbReference>
<evidence type="ECO:0000256" key="7">
    <source>
        <dbReference type="ARBA" id="ARBA00023211"/>
    </source>
</evidence>
<keyword evidence="6" id="KW-0342">GTP-binding</keyword>
<name>A0A1Q2M620_9GAMM</name>
<feature type="domain" description="Coenzyme F420:L-glutamate ligase-like" evidence="8">
    <location>
        <begin position="13"/>
        <end position="232"/>
    </location>
</feature>
<evidence type="ECO:0000259" key="8">
    <source>
        <dbReference type="Pfam" id="PF01996"/>
    </source>
</evidence>
<dbReference type="GO" id="GO:0005525">
    <property type="term" value="F:GTP binding"/>
    <property type="evidence" value="ECO:0007669"/>
    <property type="project" value="UniProtKB-KW"/>
</dbReference>
<evidence type="ECO:0000256" key="5">
    <source>
        <dbReference type="ARBA" id="ARBA00022958"/>
    </source>
</evidence>
<organism evidence="9 10">
    <name type="scientific">Microbulbifer agarilyticus</name>
    <dbReference type="NCBI Taxonomy" id="260552"/>
    <lineage>
        <taxon>Bacteria</taxon>
        <taxon>Pseudomonadati</taxon>
        <taxon>Pseudomonadota</taxon>
        <taxon>Gammaproteobacteria</taxon>
        <taxon>Cellvibrionales</taxon>
        <taxon>Microbulbiferaceae</taxon>
        <taxon>Microbulbifer</taxon>
    </lineage>
</organism>
<keyword evidence="4" id="KW-0460">Magnesium</keyword>
<dbReference type="KEGG" id="maga:Mag101_11140"/>
<keyword evidence="3" id="KW-0547">Nucleotide-binding</keyword>
<dbReference type="InterPro" id="IPR008225">
    <property type="entry name" value="F420-0_g-glutamyl_ligase"/>
</dbReference>
<protein>
    <submittedName>
        <fullName evidence="9">Coenzyme F420-0:L-glutamate ligase</fullName>
    </submittedName>
</protein>
<dbReference type="GO" id="GO:0052618">
    <property type="term" value="F:coenzyme F420-0:L-glutamate ligase activity"/>
    <property type="evidence" value="ECO:0007669"/>
    <property type="project" value="TreeGrafter"/>
</dbReference>
<dbReference type="Gene3D" id="3.30.1330.100">
    <property type="entry name" value="CofE-like"/>
    <property type="match status" value="1"/>
</dbReference>
<accession>A0A1Q2M620</accession>
<dbReference type="PANTHER" id="PTHR47917:SF1">
    <property type="entry name" value="COENZYME F420:L-GLUTAMATE LIGASE"/>
    <property type="match status" value="1"/>
</dbReference>
<keyword evidence="2" id="KW-0479">Metal-binding</keyword>
<dbReference type="STRING" id="260552.Mag101_11140"/>
<dbReference type="GO" id="GO:0046872">
    <property type="term" value="F:metal ion binding"/>
    <property type="evidence" value="ECO:0007669"/>
    <property type="project" value="UniProtKB-KW"/>
</dbReference>
<keyword evidence="7" id="KW-0464">Manganese</keyword>
<dbReference type="InterPro" id="IPR002847">
    <property type="entry name" value="F420-0_gamma-glut_ligase-dom"/>
</dbReference>
<dbReference type="AlphaFoldDB" id="A0A1Q2M620"/>
<evidence type="ECO:0000256" key="2">
    <source>
        <dbReference type="ARBA" id="ARBA00022723"/>
    </source>
</evidence>
<dbReference type="EMBL" id="CP019650">
    <property type="protein sequence ID" value="AQQ68126.1"/>
    <property type="molecule type" value="Genomic_DNA"/>
</dbReference>
<keyword evidence="1 9" id="KW-0436">Ligase</keyword>
<evidence type="ECO:0000313" key="9">
    <source>
        <dbReference type="EMBL" id="AQQ68126.1"/>
    </source>
</evidence>
<evidence type="ECO:0000256" key="6">
    <source>
        <dbReference type="ARBA" id="ARBA00023134"/>
    </source>
</evidence>
<evidence type="ECO:0000313" key="10">
    <source>
        <dbReference type="Proteomes" id="UP000188219"/>
    </source>
</evidence>